<dbReference type="RefSeq" id="WP_033139795.1">
    <property type="nucleotide sequence ID" value="NZ_JACOOU010000024.1"/>
</dbReference>
<proteinExistence type="predicted"/>
<evidence type="ECO:0000256" key="1">
    <source>
        <dbReference type="ARBA" id="ARBA00023235"/>
    </source>
</evidence>
<dbReference type="SUPFAM" id="SSF55331">
    <property type="entry name" value="Tautomerase/MIF"/>
    <property type="match status" value="1"/>
</dbReference>
<dbReference type="InterPro" id="IPR004370">
    <property type="entry name" value="4-OT-like_dom"/>
</dbReference>
<comment type="caution">
    <text evidence="3">The sequence shown here is derived from an EMBL/GenBank/DDBJ whole genome shotgun (WGS) entry which is preliminary data.</text>
</comment>
<gene>
    <name evidence="3" type="ORF">H8S76_27415</name>
</gene>
<reference evidence="3 4" key="1">
    <citation type="submission" date="2020-08" db="EMBL/GenBank/DDBJ databases">
        <title>Genome public.</title>
        <authorList>
            <person name="Liu C."/>
            <person name="Sun Q."/>
        </authorList>
    </citation>
    <scope>NUCLEOTIDE SEQUENCE [LARGE SCALE GENOMIC DNA]</scope>
    <source>
        <strain evidence="3 4">NSJ-34</strain>
    </source>
</reference>
<dbReference type="InterPro" id="IPR014347">
    <property type="entry name" value="Tautomerase/MIF_sf"/>
</dbReference>
<evidence type="ECO:0000259" key="2">
    <source>
        <dbReference type="Pfam" id="PF01361"/>
    </source>
</evidence>
<keyword evidence="4" id="KW-1185">Reference proteome</keyword>
<sequence>MPHIAITMIPGRTAEEKKKLAERVHEFITAELQIDGKYVSVSVEDILKENWNQSMEKLTDDIMYVKPGV</sequence>
<evidence type="ECO:0000313" key="3">
    <source>
        <dbReference type="EMBL" id="MBC5675939.1"/>
    </source>
</evidence>
<dbReference type="Gene3D" id="3.30.429.10">
    <property type="entry name" value="Macrophage Migration Inhibitory Factor"/>
    <property type="match status" value="1"/>
</dbReference>
<accession>A0ABR7FLA9</accession>
<evidence type="ECO:0000313" key="4">
    <source>
        <dbReference type="Proteomes" id="UP000654573"/>
    </source>
</evidence>
<feature type="domain" description="4-oxalocrotonate tautomerase-like" evidence="2">
    <location>
        <begin position="2"/>
        <end position="52"/>
    </location>
</feature>
<dbReference type="Proteomes" id="UP000654573">
    <property type="component" value="Unassembled WGS sequence"/>
</dbReference>
<keyword evidence="1" id="KW-0413">Isomerase</keyword>
<protein>
    <submittedName>
        <fullName evidence="3">Tautomerase family protein</fullName>
    </submittedName>
</protein>
<dbReference type="Pfam" id="PF01361">
    <property type="entry name" value="Tautomerase"/>
    <property type="match status" value="1"/>
</dbReference>
<name>A0ABR7FLA9_9FIRM</name>
<organism evidence="3 4">
    <name type="scientific">Blautia celeris</name>
    <dbReference type="NCBI Taxonomy" id="2763026"/>
    <lineage>
        <taxon>Bacteria</taxon>
        <taxon>Bacillati</taxon>
        <taxon>Bacillota</taxon>
        <taxon>Clostridia</taxon>
        <taxon>Lachnospirales</taxon>
        <taxon>Lachnospiraceae</taxon>
        <taxon>Blautia</taxon>
    </lineage>
</organism>
<dbReference type="EMBL" id="JACOOU010000024">
    <property type="protein sequence ID" value="MBC5675939.1"/>
    <property type="molecule type" value="Genomic_DNA"/>
</dbReference>